<keyword evidence="5" id="KW-0699">rRNA-binding</keyword>
<protein>
    <recommendedName>
        <fullName evidence="4 5">Large ribosomal subunit protein uL24</fullName>
    </recommendedName>
</protein>
<dbReference type="HAMAP" id="MF_01326_B">
    <property type="entry name" value="Ribosomal_uL24_B"/>
    <property type="match status" value="1"/>
</dbReference>
<dbReference type="InterPro" id="IPR003256">
    <property type="entry name" value="Ribosomal_uL24"/>
</dbReference>
<comment type="function">
    <text evidence="5">One of the proteins that surrounds the polypeptide exit tunnel on the outside of the subunit.</text>
</comment>
<dbReference type="Pfam" id="PF17136">
    <property type="entry name" value="ribosomal_L24"/>
    <property type="match status" value="1"/>
</dbReference>
<feature type="domain" description="KOW" evidence="6">
    <location>
        <begin position="5"/>
        <end position="36"/>
    </location>
</feature>
<evidence type="ECO:0000259" key="6">
    <source>
        <dbReference type="Pfam" id="PF00467"/>
    </source>
</evidence>
<dbReference type="Gene3D" id="2.30.30.30">
    <property type="match status" value="1"/>
</dbReference>
<keyword evidence="3 5" id="KW-0687">Ribonucleoprotein</keyword>
<dbReference type="CDD" id="cd06089">
    <property type="entry name" value="KOW_RPL26"/>
    <property type="match status" value="1"/>
</dbReference>
<evidence type="ECO:0000256" key="1">
    <source>
        <dbReference type="ARBA" id="ARBA00010618"/>
    </source>
</evidence>
<dbReference type="GO" id="GO:0005840">
    <property type="term" value="C:ribosome"/>
    <property type="evidence" value="ECO:0007669"/>
    <property type="project" value="UniProtKB-KW"/>
</dbReference>
<dbReference type="SUPFAM" id="SSF50104">
    <property type="entry name" value="Translation proteins SH3-like domain"/>
    <property type="match status" value="1"/>
</dbReference>
<accession>A0A2H0RIU9</accession>
<feature type="domain" description="Large ribosomal subunit protein uL24 C-terminal" evidence="7">
    <location>
        <begin position="38"/>
        <end position="113"/>
    </location>
</feature>
<comment type="subunit">
    <text evidence="5">Part of the 50S ribosomal subunit.</text>
</comment>
<evidence type="ECO:0000256" key="3">
    <source>
        <dbReference type="ARBA" id="ARBA00023274"/>
    </source>
</evidence>
<dbReference type="PANTHER" id="PTHR12903">
    <property type="entry name" value="MITOCHONDRIAL RIBOSOMAL PROTEIN L24"/>
    <property type="match status" value="1"/>
</dbReference>
<name>A0A2H0RIU9_9BACT</name>
<comment type="similarity">
    <text evidence="1 5">Belongs to the universal ribosomal protein uL24 family.</text>
</comment>
<dbReference type="InterPro" id="IPR041988">
    <property type="entry name" value="Ribosomal_uL24_KOW"/>
</dbReference>
<dbReference type="AlphaFoldDB" id="A0A2H0RIU9"/>
<keyword evidence="2 5" id="KW-0689">Ribosomal protein</keyword>
<proteinExistence type="inferred from homology"/>
<evidence type="ECO:0000256" key="5">
    <source>
        <dbReference type="HAMAP-Rule" id="MF_01326"/>
    </source>
</evidence>
<evidence type="ECO:0000256" key="2">
    <source>
        <dbReference type="ARBA" id="ARBA00022980"/>
    </source>
</evidence>
<evidence type="ECO:0000259" key="7">
    <source>
        <dbReference type="Pfam" id="PF17136"/>
    </source>
</evidence>
<organism evidence="8 9">
    <name type="scientific">Candidatus Vogelbacteria bacterium CG10_big_fil_rev_8_21_14_0_10_49_38</name>
    <dbReference type="NCBI Taxonomy" id="1975043"/>
    <lineage>
        <taxon>Bacteria</taxon>
        <taxon>Candidatus Vogeliibacteriota</taxon>
    </lineage>
</organism>
<evidence type="ECO:0000256" key="4">
    <source>
        <dbReference type="ARBA" id="ARBA00035206"/>
    </source>
</evidence>
<keyword evidence="5" id="KW-0694">RNA-binding</keyword>
<dbReference type="EMBL" id="PCYK01000003">
    <property type="protein sequence ID" value="PIR46387.1"/>
    <property type="molecule type" value="Genomic_DNA"/>
</dbReference>
<sequence length="113" mass="12662">MSIKKNDNVIVTTGQNRLKQGKVLRVFRDRDQVLIEGVNLKKKHQRPRKEGEKGQMIEVPHPIHLSNIALYCPSCGRGVKSSAKIMAMKSKKDLPAGQAGKKTRVCRKCGKEI</sequence>
<evidence type="ECO:0000313" key="9">
    <source>
        <dbReference type="Proteomes" id="UP000230431"/>
    </source>
</evidence>
<dbReference type="Pfam" id="PF00467">
    <property type="entry name" value="KOW"/>
    <property type="match status" value="1"/>
</dbReference>
<comment type="caution">
    <text evidence="8">The sequence shown here is derived from an EMBL/GenBank/DDBJ whole genome shotgun (WGS) entry which is preliminary data.</text>
</comment>
<comment type="function">
    <text evidence="5">One of two assembly initiator proteins, it binds directly to the 5'-end of the 23S rRNA, where it nucleates assembly of the 50S subunit.</text>
</comment>
<reference evidence="8 9" key="1">
    <citation type="submission" date="2017-09" db="EMBL/GenBank/DDBJ databases">
        <title>Depth-based differentiation of microbial function through sediment-hosted aquifers and enrichment of novel symbionts in the deep terrestrial subsurface.</title>
        <authorList>
            <person name="Probst A.J."/>
            <person name="Ladd B."/>
            <person name="Jarett J.K."/>
            <person name="Geller-Mcgrath D.E."/>
            <person name="Sieber C.M."/>
            <person name="Emerson J.B."/>
            <person name="Anantharaman K."/>
            <person name="Thomas B.C."/>
            <person name="Malmstrom R."/>
            <person name="Stieglmeier M."/>
            <person name="Klingl A."/>
            <person name="Woyke T."/>
            <person name="Ryan C.M."/>
            <person name="Banfield J.F."/>
        </authorList>
    </citation>
    <scope>NUCLEOTIDE SEQUENCE [LARGE SCALE GENOMIC DNA]</scope>
    <source>
        <strain evidence="8">CG10_big_fil_rev_8_21_14_0_10_49_38</strain>
    </source>
</reference>
<dbReference type="GO" id="GO:1990904">
    <property type="term" value="C:ribonucleoprotein complex"/>
    <property type="evidence" value="ECO:0007669"/>
    <property type="project" value="UniProtKB-KW"/>
</dbReference>
<dbReference type="NCBIfam" id="TIGR01079">
    <property type="entry name" value="rplX_bact"/>
    <property type="match status" value="1"/>
</dbReference>
<dbReference type="InterPro" id="IPR008991">
    <property type="entry name" value="Translation_prot_SH3-like_sf"/>
</dbReference>
<evidence type="ECO:0000313" key="8">
    <source>
        <dbReference type="EMBL" id="PIR46387.1"/>
    </source>
</evidence>
<dbReference type="GO" id="GO:0006412">
    <property type="term" value="P:translation"/>
    <property type="evidence" value="ECO:0007669"/>
    <property type="project" value="UniProtKB-UniRule"/>
</dbReference>
<gene>
    <name evidence="5 8" type="primary">rplX</name>
    <name evidence="8" type="ORF">COV08_00445</name>
</gene>
<dbReference type="Proteomes" id="UP000230431">
    <property type="component" value="Unassembled WGS sequence"/>
</dbReference>
<dbReference type="InterPro" id="IPR057264">
    <property type="entry name" value="Ribosomal_uL24_C"/>
</dbReference>
<dbReference type="InterPro" id="IPR005824">
    <property type="entry name" value="KOW"/>
</dbReference>
<dbReference type="GO" id="GO:0003735">
    <property type="term" value="F:structural constituent of ribosome"/>
    <property type="evidence" value="ECO:0007669"/>
    <property type="project" value="InterPro"/>
</dbReference>
<dbReference type="GO" id="GO:0019843">
    <property type="term" value="F:rRNA binding"/>
    <property type="evidence" value="ECO:0007669"/>
    <property type="project" value="UniProtKB-UniRule"/>
</dbReference>
<dbReference type="InterPro" id="IPR014722">
    <property type="entry name" value="Rib_uL2_dom2"/>
</dbReference>